<dbReference type="EMBL" id="JAIRBM010000018">
    <property type="protein sequence ID" value="MBZ6078461.1"/>
    <property type="molecule type" value="Genomic_DNA"/>
</dbReference>
<keyword evidence="6 8" id="KW-1133">Transmembrane helix</keyword>
<dbReference type="InterPro" id="IPR000515">
    <property type="entry name" value="MetI-like"/>
</dbReference>
<keyword evidence="4" id="KW-1003">Cell membrane</keyword>
<organism evidence="10 11">
    <name type="scientific">Microvirga puerhi</name>
    <dbReference type="NCBI Taxonomy" id="2876078"/>
    <lineage>
        <taxon>Bacteria</taxon>
        <taxon>Pseudomonadati</taxon>
        <taxon>Pseudomonadota</taxon>
        <taxon>Alphaproteobacteria</taxon>
        <taxon>Hyphomicrobiales</taxon>
        <taxon>Methylobacteriaceae</taxon>
        <taxon>Microvirga</taxon>
    </lineage>
</organism>
<dbReference type="CDD" id="cd06261">
    <property type="entry name" value="TM_PBP2"/>
    <property type="match status" value="1"/>
</dbReference>
<dbReference type="Pfam" id="PF00528">
    <property type="entry name" value="BPD_transp_1"/>
    <property type="match status" value="1"/>
</dbReference>
<evidence type="ECO:0000256" key="4">
    <source>
        <dbReference type="ARBA" id="ARBA00022475"/>
    </source>
</evidence>
<dbReference type="InterPro" id="IPR035906">
    <property type="entry name" value="MetI-like_sf"/>
</dbReference>
<name>A0ABS7VSD2_9HYPH</name>
<sequence>MRTFTLHEVWILVLAARWTIALSLAAFIGGGAVGFVLAIARISPFKALRYIVSGYIQFVQAIPGLMLLLLFYYGLNLFGIRIDAWTAAVLAFTLSTSAFLAEIWRGCLQAVPAGQWDASRSLALNFPKTLILVIIPQAARMALPPTVGYMVQVVKGTSLAALIGFTELAKAGAQINTITFEPVLVFGTVAGIYFLICWPLSLLSSHLERQLKVGHVNIQAM</sequence>
<dbReference type="PROSITE" id="PS50928">
    <property type="entry name" value="ABC_TM1"/>
    <property type="match status" value="1"/>
</dbReference>
<feature type="transmembrane region" description="Helical" evidence="8">
    <location>
        <begin position="183"/>
        <end position="203"/>
    </location>
</feature>
<feature type="transmembrane region" description="Helical" evidence="8">
    <location>
        <begin position="84"/>
        <end position="101"/>
    </location>
</feature>
<reference evidence="10 11" key="1">
    <citation type="submission" date="2021-09" db="EMBL/GenBank/DDBJ databases">
        <title>The complete genome sequence of a new microorganism.</title>
        <authorList>
            <person name="Zi Z."/>
        </authorList>
    </citation>
    <scope>NUCLEOTIDE SEQUENCE [LARGE SCALE GENOMIC DNA]</scope>
    <source>
        <strain evidence="10 11">WGZ8</strain>
    </source>
</reference>
<evidence type="ECO:0000256" key="2">
    <source>
        <dbReference type="ARBA" id="ARBA00010072"/>
    </source>
</evidence>
<dbReference type="InterPro" id="IPR043429">
    <property type="entry name" value="ArtM/GltK/GlnP/TcyL/YhdX-like"/>
</dbReference>
<comment type="similarity">
    <text evidence="2">Belongs to the binding-protein-dependent transport system permease family. HisMQ subfamily.</text>
</comment>
<evidence type="ECO:0000313" key="10">
    <source>
        <dbReference type="EMBL" id="MBZ6078461.1"/>
    </source>
</evidence>
<keyword evidence="3 8" id="KW-0813">Transport</keyword>
<feature type="transmembrane region" description="Helical" evidence="8">
    <location>
        <begin position="20"/>
        <end position="40"/>
    </location>
</feature>
<evidence type="ECO:0000256" key="6">
    <source>
        <dbReference type="ARBA" id="ARBA00022989"/>
    </source>
</evidence>
<feature type="transmembrane region" description="Helical" evidence="8">
    <location>
        <begin position="52"/>
        <end position="72"/>
    </location>
</feature>
<dbReference type="Proteomes" id="UP000704176">
    <property type="component" value="Unassembled WGS sequence"/>
</dbReference>
<proteinExistence type="inferred from homology"/>
<keyword evidence="5 8" id="KW-0812">Transmembrane</keyword>
<dbReference type="Gene3D" id="1.10.3720.10">
    <property type="entry name" value="MetI-like"/>
    <property type="match status" value="1"/>
</dbReference>
<accession>A0ABS7VSD2</accession>
<comment type="caution">
    <text evidence="10">The sequence shown here is derived from an EMBL/GenBank/DDBJ whole genome shotgun (WGS) entry which is preliminary data.</text>
</comment>
<evidence type="ECO:0000256" key="7">
    <source>
        <dbReference type="ARBA" id="ARBA00023136"/>
    </source>
</evidence>
<gene>
    <name evidence="10" type="ORF">K9B37_19575</name>
</gene>
<dbReference type="PANTHER" id="PTHR30614:SF34">
    <property type="entry name" value="BLR6398 PROTEIN"/>
    <property type="match status" value="1"/>
</dbReference>
<dbReference type="SUPFAM" id="SSF161098">
    <property type="entry name" value="MetI-like"/>
    <property type="match status" value="1"/>
</dbReference>
<evidence type="ECO:0000256" key="1">
    <source>
        <dbReference type="ARBA" id="ARBA00004429"/>
    </source>
</evidence>
<evidence type="ECO:0000256" key="3">
    <source>
        <dbReference type="ARBA" id="ARBA00022448"/>
    </source>
</evidence>
<evidence type="ECO:0000259" key="9">
    <source>
        <dbReference type="PROSITE" id="PS50928"/>
    </source>
</evidence>
<evidence type="ECO:0000256" key="5">
    <source>
        <dbReference type="ARBA" id="ARBA00022692"/>
    </source>
</evidence>
<comment type="subcellular location">
    <subcellularLocation>
        <location evidence="1">Cell inner membrane</location>
        <topology evidence="1">Multi-pass membrane protein</topology>
    </subcellularLocation>
    <subcellularLocation>
        <location evidence="8">Cell membrane</location>
        <topology evidence="8">Multi-pass membrane protein</topology>
    </subcellularLocation>
</comment>
<evidence type="ECO:0000313" key="11">
    <source>
        <dbReference type="Proteomes" id="UP000704176"/>
    </source>
</evidence>
<evidence type="ECO:0000256" key="8">
    <source>
        <dbReference type="RuleBase" id="RU363032"/>
    </source>
</evidence>
<dbReference type="InterPro" id="IPR010065">
    <property type="entry name" value="AA_ABC_transptr_permease_3TM"/>
</dbReference>
<feature type="domain" description="ABC transmembrane type-1" evidence="9">
    <location>
        <begin position="16"/>
        <end position="204"/>
    </location>
</feature>
<keyword evidence="7 8" id="KW-0472">Membrane</keyword>
<dbReference type="PANTHER" id="PTHR30614">
    <property type="entry name" value="MEMBRANE COMPONENT OF AMINO ACID ABC TRANSPORTER"/>
    <property type="match status" value="1"/>
</dbReference>
<dbReference type="NCBIfam" id="TIGR01726">
    <property type="entry name" value="HEQRo_perm_3TM"/>
    <property type="match status" value="1"/>
</dbReference>
<keyword evidence="11" id="KW-1185">Reference proteome</keyword>
<protein>
    <submittedName>
        <fullName evidence="10">Amino acid ABC transporter permease</fullName>
    </submittedName>
</protein>